<reference evidence="2" key="1">
    <citation type="journal article" date="2020" name="Mol. Plant Microbe Interact.">
        <title>Genome Sequence of the Biocontrol Agent Coniothyrium minitans strain Conio (IMI 134523).</title>
        <authorList>
            <person name="Patel D."/>
            <person name="Shittu T.A."/>
            <person name="Baroncelli R."/>
            <person name="Muthumeenakshi S."/>
            <person name="Osborne T.H."/>
            <person name="Janganan T.K."/>
            <person name="Sreenivasaprasad S."/>
        </authorList>
    </citation>
    <scope>NUCLEOTIDE SEQUENCE</scope>
    <source>
        <strain evidence="2">Conio</strain>
    </source>
</reference>
<gene>
    <name evidence="2" type="ORF">PMIN01_09927</name>
</gene>
<dbReference type="Proteomes" id="UP000756921">
    <property type="component" value="Unassembled WGS sequence"/>
</dbReference>
<dbReference type="AlphaFoldDB" id="A0A9P6GBD5"/>
<dbReference type="EMBL" id="WJXW01000011">
    <property type="protein sequence ID" value="KAF9731998.1"/>
    <property type="molecule type" value="Genomic_DNA"/>
</dbReference>
<organism evidence="2 3">
    <name type="scientific">Paraphaeosphaeria minitans</name>
    <dbReference type="NCBI Taxonomy" id="565426"/>
    <lineage>
        <taxon>Eukaryota</taxon>
        <taxon>Fungi</taxon>
        <taxon>Dikarya</taxon>
        <taxon>Ascomycota</taxon>
        <taxon>Pezizomycotina</taxon>
        <taxon>Dothideomycetes</taxon>
        <taxon>Pleosporomycetidae</taxon>
        <taxon>Pleosporales</taxon>
        <taxon>Massarineae</taxon>
        <taxon>Didymosphaeriaceae</taxon>
        <taxon>Paraphaeosphaeria</taxon>
    </lineage>
</organism>
<name>A0A9P6GBD5_9PLEO</name>
<evidence type="ECO:0000313" key="2">
    <source>
        <dbReference type="EMBL" id="KAF9731998.1"/>
    </source>
</evidence>
<evidence type="ECO:0000256" key="1">
    <source>
        <dbReference type="SAM" id="MobiDB-lite"/>
    </source>
</evidence>
<protein>
    <submittedName>
        <fullName evidence="2">Uncharacterized protein</fullName>
    </submittedName>
</protein>
<feature type="region of interest" description="Disordered" evidence="1">
    <location>
        <begin position="58"/>
        <end position="103"/>
    </location>
</feature>
<keyword evidence="3" id="KW-1185">Reference proteome</keyword>
<evidence type="ECO:0000313" key="3">
    <source>
        <dbReference type="Proteomes" id="UP000756921"/>
    </source>
</evidence>
<sequence>MQTTIAIDESIRPTTYLPTYLHHALSHPRPVNLSSRFKLVSLRPAVLAYSTHTPASLLHAPSRTHATAPPRAAGRISPPASHVPIPPRPVPEPRTSARTRTNS</sequence>
<proteinExistence type="predicted"/>
<accession>A0A9P6GBD5</accession>
<comment type="caution">
    <text evidence="2">The sequence shown here is derived from an EMBL/GenBank/DDBJ whole genome shotgun (WGS) entry which is preliminary data.</text>
</comment>